<dbReference type="EC" id="2.1.1.195" evidence="5"/>
<dbReference type="Proteomes" id="UP001179647">
    <property type="component" value="Chromosome"/>
</dbReference>
<dbReference type="HAMAP" id="MF_00787">
    <property type="entry name" value="CbiD"/>
    <property type="match status" value="1"/>
</dbReference>
<evidence type="ECO:0000256" key="2">
    <source>
        <dbReference type="ARBA" id="ARBA00022603"/>
    </source>
</evidence>
<name>A0AAF0I8E9_9ENTE</name>
<evidence type="ECO:0000256" key="1">
    <source>
        <dbReference type="ARBA" id="ARBA00022573"/>
    </source>
</evidence>
<comment type="similarity">
    <text evidence="5">Belongs to the CbiD family.</text>
</comment>
<accession>A0AAF0I8E9</accession>
<dbReference type="RefSeq" id="WP_275470125.1">
    <property type="nucleotide sequence ID" value="NZ_CP110232.1"/>
</dbReference>
<keyword evidence="7" id="KW-1185">Reference proteome</keyword>
<evidence type="ECO:0000313" key="6">
    <source>
        <dbReference type="EMBL" id="WEG74325.1"/>
    </source>
</evidence>
<comment type="catalytic activity">
    <reaction evidence="5">
        <text>Co-precorrin-5B + S-adenosyl-L-methionine = Co-precorrin-6A + S-adenosyl-L-homocysteine</text>
        <dbReference type="Rhea" id="RHEA:26285"/>
        <dbReference type="ChEBI" id="CHEBI:57856"/>
        <dbReference type="ChEBI" id="CHEBI:59789"/>
        <dbReference type="ChEBI" id="CHEBI:60063"/>
        <dbReference type="ChEBI" id="CHEBI:60064"/>
        <dbReference type="EC" id="2.1.1.195"/>
    </reaction>
</comment>
<keyword evidence="2 5" id="KW-0489">Methyltransferase</keyword>
<dbReference type="PANTHER" id="PTHR35863:SF1">
    <property type="entry name" value="COBALT-PRECORRIN-5B C(1)-METHYLTRANSFERASE"/>
    <property type="match status" value="1"/>
</dbReference>
<evidence type="ECO:0000256" key="3">
    <source>
        <dbReference type="ARBA" id="ARBA00022679"/>
    </source>
</evidence>
<proteinExistence type="inferred from homology"/>
<gene>
    <name evidence="5 6" type="primary">cbiD</name>
    <name evidence="6" type="ORF">OL234_07055</name>
</gene>
<comment type="function">
    <text evidence="5">Catalyzes the methylation of C-1 in cobalt-precorrin-5B to form cobalt-precorrin-6A.</text>
</comment>
<dbReference type="Pfam" id="PF01888">
    <property type="entry name" value="CbiD"/>
    <property type="match status" value="1"/>
</dbReference>
<evidence type="ECO:0000256" key="5">
    <source>
        <dbReference type="HAMAP-Rule" id="MF_00787"/>
    </source>
</evidence>
<dbReference type="InterPro" id="IPR036074">
    <property type="entry name" value="CbiD_sf"/>
</dbReference>
<protein>
    <recommendedName>
        <fullName evidence="5">Cobalt-precorrin-5B C(1)-methyltransferase</fullName>
        <ecNumber evidence="5">2.1.1.195</ecNumber>
    </recommendedName>
    <alternativeName>
        <fullName evidence="5">Cobalt-precorrin-6A synthase</fullName>
    </alternativeName>
</protein>
<dbReference type="GO" id="GO:0019251">
    <property type="term" value="P:anaerobic cobalamin biosynthetic process"/>
    <property type="evidence" value="ECO:0007669"/>
    <property type="project" value="UniProtKB-UniRule"/>
</dbReference>
<keyword evidence="3 5" id="KW-0808">Transferase</keyword>
<reference evidence="6" key="1">
    <citation type="submission" date="2022-10" db="EMBL/GenBank/DDBJ databases">
        <title>Vagococcus sp. isolated from poultry meat.</title>
        <authorList>
            <person name="Johansson P."/>
            <person name="Bjorkroth J."/>
        </authorList>
    </citation>
    <scope>NUCLEOTIDE SEQUENCE</scope>
    <source>
        <strain evidence="6">STAA11</strain>
    </source>
</reference>
<dbReference type="InterPro" id="IPR002748">
    <property type="entry name" value="CbiD"/>
</dbReference>
<keyword evidence="4 5" id="KW-0949">S-adenosyl-L-methionine</keyword>
<dbReference type="NCBIfam" id="TIGR00312">
    <property type="entry name" value="cbiD"/>
    <property type="match status" value="1"/>
</dbReference>
<dbReference type="KEGG" id="vie:OL234_07055"/>
<evidence type="ECO:0000313" key="7">
    <source>
        <dbReference type="Proteomes" id="UP001179647"/>
    </source>
</evidence>
<organism evidence="6 7">
    <name type="scientific">Vagococcus intermedius</name>
    <dbReference type="NCBI Taxonomy" id="2991418"/>
    <lineage>
        <taxon>Bacteria</taxon>
        <taxon>Bacillati</taxon>
        <taxon>Bacillota</taxon>
        <taxon>Bacilli</taxon>
        <taxon>Lactobacillales</taxon>
        <taxon>Enterococcaceae</taxon>
        <taxon>Vagococcus</taxon>
    </lineage>
</organism>
<keyword evidence="1 5" id="KW-0169">Cobalamin biosynthesis</keyword>
<sequence>MVEEYVYYNGKKLRKGYTTGTCASAAALAALKMLLSREELEAISIKTASGVALTLPLVSAEIHADYGIAAIEKDGGDDADATHGMWIYAKVSLNQTGSITIDGGEGIGRVTKAGLPIEVGQAAINPVPRKMIKESLLPYLPEKCGADVLIYAPEGLERSRQTFNSRLGIMGGISILGTTGVVTPMSEEGWKASITLELEMKYQQGLRRIVLTPGNYGEEFVHNAMNIPSDKVVNMSNFVGYVLNEVQRIGFDEILMVGHIGKFIKVAAGIFSTHSKDADARNEILVANLALLGAPTAMLKKVYSCTTTEAAGDIIEEYGYEEVYQIIVDKIKKRSELLLRYKKRAVAIEAIMFSSQRGLLASTKPLDELGETYR</sequence>
<dbReference type="SUPFAM" id="SSF111342">
    <property type="entry name" value="CbiD-like"/>
    <property type="match status" value="1"/>
</dbReference>
<dbReference type="GO" id="GO:0008168">
    <property type="term" value="F:methyltransferase activity"/>
    <property type="evidence" value="ECO:0007669"/>
    <property type="project" value="UniProtKB-UniRule"/>
</dbReference>
<comment type="pathway">
    <text evidence="5">Cofactor biosynthesis; adenosylcobalamin biosynthesis; cob(II)yrinate a,c-diamide from sirohydrochlorin (anaerobic route): step 6/10.</text>
</comment>
<dbReference type="PIRSF" id="PIRSF026782">
    <property type="entry name" value="CbiD"/>
    <property type="match status" value="1"/>
</dbReference>
<dbReference type="AlphaFoldDB" id="A0AAF0I8E9"/>
<dbReference type="EMBL" id="CP110232">
    <property type="protein sequence ID" value="WEG74325.1"/>
    <property type="molecule type" value="Genomic_DNA"/>
</dbReference>
<evidence type="ECO:0000256" key="4">
    <source>
        <dbReference type="ARBA" id="ARBA00022691"/>
    </source>
</evidence>
<dbReference type="Gene3D" id="3.30.2110.10">
    <property type="entry name" value="CbiD-like"/>
    <property type="match status" value="1"/>
</dbReference>
<dbReference type="GO" id="GO:0032259">
    <property type="term" value="P:methylation"/>
    <property type="evidence" value="ECO:0007669"/>
    <property type="project" value="UniProtKB-KW"/>
</dbReference>
<dbReference type="PANTHER" id="PTHR35863">
    <property type="entry name" value="COBALT-PRECORRIN-5B C(1)-METHYLTRANSFERASE"/>
    <property type="match status" value="1"/>
</dbReference>